<evidence type="ECO:0000313" key="1">
    <source>
        <dbReference type="EMBL" id="GAB0136327.1"/>
    </source>
</evidence>
<dbReference type="SUPFAM" id="SSF52833">
    <property type="entry name" value="Thioredoxin-like"/>
    <property type="match status" value="1"/>
</dbReference>
<dbReference type="EMBL" id="BAAFGZ010000185">
    <property type="protein sequence ID" value="GAB0136327.1"/>
    <property type="molecule type" value="Genomic_DNA"/>
</dbReference>
<dbReference type="CDD" id="cd02970">
    <property type="entry name" value="PRX_like2"/>
    <property type="match status" value="1"/>
</dbReference>
<dbReference type="Pfam" id="PF13911">
    <property type="entry name" value="AhpC-TSA_2"/>
    <property type="match status" value="1"/>
</dbReference>
<protein>
    <recommendedName>
        <fullName evidence="3">Thioredoxin domain-containing protein</fullName>
    </recommendedName>
</protein>
<organism evidence="1 2">
    <name type="scientific">Epichloe bromicola</name>
    <dbReference type="NCBI Taxonomy" id="79588"/>
    <lineage>
        <taxon>Eukaryota</taxon>
        <taxon>Fungi</taxon>
        <taxon>Dikarya</taxon>
        <taxon>Ascomycota</taxon>
        <taxon>Pezizomycotina</taxon>
        <taxon>Sordariomycetes</taxon>
        <taxon>Hypocreomycetidae</taxon>
        <taxon>Hypocreales</taxon>
        <taxon>Clavicipitaceae</taxon>
        <taxon>Epichloe</taxon>
    </lineage>
</organism>
<reference evidence="2" key="1">
    <citation type="submission" date="2024-06" db="EMBL/GenBank/DDBJ databases">
        <title>Draft Genome Sequences of Epichloe bromicola Strains Isolated from Elymus ciliaris.</title>
        <authorList>
            <consortium name="Epichloe bromicola genome sequencing consortium"/>
            <person name="Miura A."/>
            <person name="Imano S."/>
            <person name="Ashida A."/>
            <person name="Sato I."/>
            <person name="Chiba S."/>
            <person name="Tanaka A."/>
            <person name="Camagna M."/>
            <person name="Takemoto D."/>
        </authorList>
    </citation>
    <scope>NUCLEOTIDE SEQUENCE [LARGE SCALE GENOMIC DNA]</scope>
    <source>
        <strain evidence="2">DP</strain>
    </source>
</reference>
<dbReference type="InterPro" id="IPR032801">
    <property type="entry name" value="PXL2A/B/C"/>
</dbReference>
<accession>A0ABQ0CSR0</accession>
<dbReference type="Proteomes" id="UP001562357">
    <property type="component" value="Unassembled WGS sequence"/>
</dbReference>
<sequence>MSASTAKPAEAKSGFWAEIESLKFPEAKNVANEPTVGAKAPSTAKLPLPNRQKTIILFLRHCGCPFAEKTFKTLAAISDQHRDIHCVAVSHSSPEATERWVPQVGGAWQTEVVVDEGRDLYADWGLGLSSTWHAFNPFSLYSAYRLGTDEGIWNRATESGSRWQKSGAFAVDGDGTVRWLHVSQTANDLPDLNAALRALSVEPDSRIDESTAGKS</sequence>
<dbReference type="Gene3D" id="3.40.30.10">
    <property type="entry name" value="Glutaredoxin"/>
    <property type="match status" value="1"/>
</dbReference>
<name>A0ABQ0CSR0_9HYPO</name>
<comment type="caution">
    <text evidence="1">The sequence shown here is derived from an EMBL/GenBank/DDBJ whole genome shotgun (WGS) entry which is preliminary data.</text>
</comment>
<dbReference type="InterPro" id="IPR036249">
    <property type="entry name" value="Thioredoxin-like_sf"/>
</dbReference>
<dbReference type="PANTHER" id="PTHR42336:SF2">
    <property type="entry name" value="THIOREDOXIN DOMAIN-CONTAINING PROTEIN"/>
    <property type="match status" value="1"/>
</dbReference>
<dbReference type="PANTHER" id="PTHR42336">
    <property type="entry name" value="THIOREDOXIN DOMAIN-CONTAINING PROTEIN-RELATED"/>
    <property type="match status" value="1"/>
</dbReference>
<evidence type="ECO:0008006" key="3">
    <source>
        <dbReference type="Google" id="ProtNLM"/>
    </source>
</evidence>
<evidence type="ECO:0000313" key="2">
    <source>
        <dbReference type="Proteomes" id="UP001562357"/>
    </source>
</evidence>
<proteinExistence type="predicted"/>
<gene>
    <name evidence="1" type="primary">g4631</name>
    <name evidence="1" type="ORF">EsDP_00004631</name>
</gene>
<keyword evidence="2" id="KW-1185">Reference proteome</keyword>